<protein>
    <submittedName>
        <fullName evidence="1">Uncharacterized protein</fullName>
    </submittedName>
</protein>
<reference evidence="1" key="1">
    <citation type="journal article" date="2012" name="PLoS Genet.">
        <title>Comparative Genomics of Plant-Associated Pseudomonas spp.: Insights into Diversity and Inheritance of Traits Involved in Multitrophic Interactions.</title>
        <authorList>
            <person name="Loper J.E."/>
            <person name="Hassan K.A."/>
            <person name="Mavrodi D.V."/>
            <person name="Davis E.W.II."/>
            <person name="Lim C.K."/>
            <person name="Shaffer B.T."/>
            <person name="Elbourne L.D."/>
            <person name="Stockwell V.O."/>
            <person name="Hartney S.L."/>
            <person name="Breakwell K."/>
            <person name="Henkels M.D."/>
            <person name="Tetu S.G."/>
            <person name="Rangel L.I."/>
            <person name="Kidarsa T.A."/>
            <person name="Wilson N.L."/>
            <person name="van de Mortel J.E."/>
            <person name="Song C."/>
            <person name="Blumhagen R."/>
            <person name="Radune D."/>
            <person name="Hostetler J.B."/>
            <person name="Brinkac L.M."/>
            <person name="Durkin A.S."/>
            <person name="Kluepfel D.A."/>
            <person name="Wechter W.P."/>
            <person name="Anderson A.J."/>
            <person name="Kim Y.C."/>
            <person name="Pierson L.S.III."/>
            <person name="Pierson E.A."/>
            <person name="Lindow S.E."/>
            <person name="Kobayashi D.Y."/>
            <person name="Raaijmakers J.M."/>
            <person name="Weller D.M."/>
            <person name="Thomashow L.S."/>
            <person name="Allen A.E."/>
            <person name="Paulsen I.T."/>
        </authorList>
    </citation>
    <scope>NUCLEOTIDE SEQUENCE [LARGE SCALE GENOMIC DNA]</scope>
    <source>
        <strain evidence="1">Q2-87</strain>
    </source>
</reference>
<name>J2Y7A1_PSEFQ</name>
<dbReference type="Proteomes" id="UP000007289">
    <property type="component" value="Chromosome"/>
</dbReference>
<dbReference type="RefSeq" id="WP_003181372.1">
    <property type="nucleotide sequence ID" value="NZ_CM001558.1"/>
</dbReference>
<dbReference type="EMBL" id="AGBM01000001">
    <property type="protein sequence ID" value="EJL02754.1"/>
    <property type="molecule type" value="Genomic_DNA"/>
</dbReference>
<accession>J2Y7A1</accession>
<comment type="caution">
    <text evidence="1">The sequence shown here is derived from an EMBL/GenBank/DDBJ whole genome shotgun (WGS) entry which is preliminary data.</text>
</comment>
<organism evidence="1">
    <name type="scientific">Pseudomonas fluorescens (strain Q2-87)</name>
    <dbReference type="NCBI Taxonomy" id="1038922"/>
    <lineage>
        <taxon>Bacteria</taxon>
        <taxon>Pseudomonadati</taxon>
        <taxon>Pseudomonadota</taxon>
        <taxon>Gammaproteobacteria</taxon>
        <taxon>Pseudomonadales</taxon>
        <taxon>Pseudomonadaceae</taxon>
        <taxon>Pseudomonas</taxon>
    </lineage>
</organism>
<gene>
    <name evidence="1" type="ORF">PflQ2_2555</name>
</gene>
<evidence type="ECO:0000313" key="1">
    <source>
        <dbReference type="EMBL" id="EJL02754.1"/>
    </source>
</evidence>
<dbReference type="PATRIC" id="fig|1038922.3.peg.2969"/>
<dbReference type="HOGENOM" id="CLU_1383106_0_0_6"/>
<dbReference type="eggNOG" id="ENOG5031TX6">
    <property type="taxonomic scope" value="Bacteria"/>
</dbReference>
<proteinExistence type="predicted"/>
<sequence length="213" mass="24412">MSGIQNVASAFREFMQSWEEDRKYLPSSISALANGFEGWLKFEFYFWLIHARKLRGPDRELADVGVEYKVALDQRWSQMDIGTKQCDLWIRDQDEKRFHFIELKTPFANANQGKMFESAAKDYWYMTRLKAQAERVASGSVIIFGVNFGKERWDEHLQRIEGYAGYVEHSTKASDTVPGVEGLRWAVLTMHYPELGAGAEDCAPASALRNLPA</sequence>
<dbReference type="AlphaFoldDB" id="J2Y7A1"/>